<gene>
    <name evidence="1" type="primary">CASTOR</name>
    <name evidence="1" type="ORF">SPIL2461_LOCUS19156</name>
</gene>
<organism evidence="1 2">
    <name type="scientific">Symbiodinium pilosum</name>
    <name type="common">Dinoflagellate</name>
    <dbReference type="NCBI Taxonomy" id="2952"/>
    <lineage>
        <taxon>Eukaryota</taxon>
        <taxon>Sar</taxon>
        <taxon>Alveolata</taxon>
        <taxon>Dinophyceae</taxon>
        <taxon>Suessiales</taxon>
        <taxon>Symbiodiniaceae</taxon>
        <taxon>Symbiodinium</taxon>
    </lineage>
</organism>
<dbReference type="EMBL" id="CAJNIZ010044327">
    <property type="protein sequence ID" value="CAE7685252.1"/>
    <property type="molecule type" value="Genomic_DNA"/>
</dbReference>
<protein>
    <submittedName>
        <fullName evidence="1">CASTOR protein</fullName>
    </submittedName>
</protein>
<dbReference type="OrthoDB" id="414047at2759"/>
<proteinExistence type="predicted"/>
<keyword evidence="2" id="KW-1185">Reference proteome</keyword>
<sequence>MLSTYLRDYNFNFILADNALGFQKADEQTVAMILQMKMLLKDRAPDSEFAPLVEICTANAQAQLELLGIQNTINTISMMSKAMALVAIDTLAHGVLSDLLSASGNNMDIMPLRDYLGQQPLPSQISFVEATAMVNRAAQQAWVV</sequence>
<evidence type="ECO:0000313" key="2">
    <source>
        <dbReference type="Proteomes" id="UP000649617"/>
    </source>
</evidence>
<dbReference type="Proteomes" id="UP000649617">
    <property type="component" value="Unassembled WGS sequence"/>
</dbReference>
<comment type="caution">
    <text evidence="1">The sequence shown here is derived from an EMBL/GenBank/DDBJ whole genome shotgun (WGS) entry which is preliminary data.</text>
</comment>
<name>A0A812WFB8_SYMPI</name>
<evidence type="ECO:0000313" key="1">
    <source>
        <dbReference type="EMBL" id="CAE7685252.1"/>
    </source>
</evidence>
<reference evidence="1" key="1">
    <citation type="submission" date="2021-02" db="EMBL/GenBank/DDBJ databases">
        <authorList>
            <person name="Dougan E. K."/>
            <person name="Rhodes N."/>
            <person name="Thang M."/>
            <person name="Chan C."/>
        </authorList>
    </citation>
    <scope>NUCLEOTIDE SEQUENCE</scope>
</reference>
<accession>A0A812WFB8</accession>
<dbReference type="AlphaFoldDB" id="A0A812WFB8"/>